<sequence length="637" mass="72120">MERISEPGQLCDLNTCRIMTGYEVTKRLTSKTLLGYNNCFQNTLQDYNSRISVPRGFVLSEGKSKVGTKEKYLEVKLVQVVETVQPHTCIALSKNSITYGYPSETLSDGNNICGRYRVTPQIKLPLRYETFMLFPGPKWASNAFFHHSARENMTATERNNPKSTTKMAKELPAKMNLWISKRLNVSVTIACAAGASPLNCNPHAKKQEQDCYEKTSTITELSLTVFEDNNRQVILVETASLAVDCTIHSQTKTLPTAWIRLSVPILHICHNFDHTINLRKKTKYIHRCLNTGNPVLEVRIPELLNQLCNESQGSDTVRRDACYGCFFRASSQTVGYPLLMALSNCANIYLNNTDYGHCQQYLRNATSMTNSRTNPTRVYCTFLECVRQVNKDNLLRECVGEAVRAFPSFNTTDVKLAQLYVNTTACVLAKTRCSQMNPITGEFQEDDLANKLHIPTVNAVLVNTDYDINIVQLPFHSSSIDVLGLTTVTKNVIDDSKITRPIESDKGVDRFSSGKYDRWYPDRFKYDSQPNEISIPQIGSARRWYLANKYPDIRRKTARLVPQYDSIPLLLYSTPPHESRDSTQPIANFRCISVAPEEARFSGLPPVKSLSVIKKKCCTKFDTKQALLQSYEQVLYT</sequence>
<evidence type="ECO:0000313" key="2">
    <source>
        <dbReference type="Proteomes" id="UP000053105"/>
    </source>
</evidence>
<gene>
    <name evidence="1" type="ORF">WN51_07761</name>
</gene>
<keyword evidence="2" id="KW-1185">Reference proteome</keyword>
<dbReference type="OrthoDB" id="6752508at2759"/>
<protein>
    <submittedName>
        <fullName evidence="1">Uncharacterized protein</fullName>
    </submittedName>
</protein>
<dbReference type="EMBL" id="KQ435724">
    <property type="protein sequence ID" value="KOX78355.1"/>
    <property type="molecule type" value="Genomic_DNA"/>
</dbReference>
<evidence type="ECO:0000313" key="1">
    <source>
        <dbReference type="EMBL" id="KOX78355.1"/>
    </source>
</evidence>
<reference evidence="1 2" key="1">
    <citation type="submission" date="2015-07" db="EMBL/GenBank/DDBJ databases">
        <title>The genome of Melipona quadrifasciata.</title>
        <authorList>
            <person name="Pan H."/>
            <person name="Kapheim K."/>
        </authorList>
    </citation>
    <scope>NUCLEOTIDE SEQUENCE [LARGE SCALE GENOMIC DNA]</scope>
    <source>
        <strain evidence="1">0111107301</strain>
        <tissue evidence="1">Whole body</tissue>
    </source>
</reference>
<dbReference type="Proteomes" id="UP000053105">
    <property type="component" value="Unassembled WGS sequence"/>
</dbReference>
<dbReference type="AlphaFoldDB" id="A0A0M9A6P4"/>
<accession>A0A0M9A6P4</accession>
<organism evidence="1 2">
    <name type="scientific">Melipona quadrifasciata</name>
    <dbReference type="NCBI Taxonomy" id="166423"/>
    <lineage>
        <taxon>Eukaryota</taxon>
        <taxon>Metazoa</taxon>
        <taxon>Ecdysozoa</taxon>
        <taxon>Arthropoda</taxon>
        <taxon>Hexapoda</taxon>
        <taxon>Insecta</taxon>
        <taxon>Pterygota</taxon>
        <taxon>Neoptera</taxon>
        <taxon>Endopterygota</taxon>
        <taxon>Hymenoptera</taxon>
        <taxon>Apocrita</taxon>
        <taxon>Aculeata</taxon>
        <taxon>Apoidea</taxon>
        <taxon>Anthophila</taxon>
        <taxon>Apidae</taxon>
        <taxon>Melipona</taxon>
    </lineage>
</organism>
<name>A0A0M9A6P4_9HYME</name>
<proteinExistence type="predicted"/>